<gene>
    <name evidence="5" type="ORF">H9Y04_08990</name>
</gene>
<evidence type="ECO:0000313" key="6">
    <source>
        <dbReference type="Proteomes" id="UP000642284"/>
    </source>
</evidence>
<dbReference type="Gene3D" id="1.10.10.10">
    <property type="entry name" value="Winged helix-like DNA-binding domain superfamily/Winged helix DNA-binding domain"/>
    <property type="match status" value="1"/>
</dbReference>
<dbReference type="InterPro" id="IPR036388">
    <property type="entry name" value="WH-like_DNA-bd_sf"/>
</dbReference>
<accession>A0ABR7SEF2</accession>
<dbReference type="PROSITE" id="PS51118">
    <property type="entry name" value="HTH_HXLR"/>
    <property type="match status" value="1"/>
</dbReference>
<protein>
    <submittedName>
        <fullName evidence="5">Helix-turn-helix transcriptional regulator</fullName>
    </submittedName>
</protein>
<evidence type="ECO:0000256" key="1">
    <source>
        <dbReference type="ARBA" id="ARBA00023015"/>
    </source>
</evidence>
<organism evidence="5 6">
    <name type="scientific">Streptomyces polyasparticus</name>
    <dbReference type="NCBI Taxonomy" id="2767826"/>
    <lineage>
        <taxon>Bacteria</taxon>
        <taxon>Bacillati</taxon>
        <taxon>Actinomycetota</taxon>
        <taxon>Actinomycetes</taxon>
        <taxon>Kitasatosporales</taxon>
        <taxon>Streptomycetaceae</taxon>
        <taxon>Streptomyces</taxon>
    </lineage>
</organism>
<dbReference type="InterPro" id="IPR036390">
    <property type="entry name" value="WH_DNA-bd_sf"/>
</dbReference>
<dbReference type="Pfam" id="PF01638">
    <property type="entry name" value="HxlR"/>
    <property type="match status" value="1"/>
</dbReference>
<evidence type="ECO:0000313" key="5">
    <source>
        <dbReference type="EMBL" id="MBC9712708.1"/>
    </source>
</evidence>
<keyword evidence="2" id="KW-0238">DNA-binding</keyword>
<dbReference type="Proteomes" id="UP000642284">
    <property type="component" value="Unassembled WGS sequence"/>
</dbReference>
<dbReference type="SUPFAM" id="SSF46785">
    <property type="entry name" value="Winged helix' DNA-binding domain"/>
    <property type="match status" value="1"/>
</dbReference>
<keyword evidence="6" id="KW-1185">Reference proteome</keyword>
<name>A0ABR7SEF2_9ACTN</name>
<evidence type="ECO:0000259" key="4">
    <source>
        <dbReference type="PROSITE" id="PS51118"/>
    </source>
</evidence>
<reference evidence="5 6" key="1">
    <citation type="submission" date="2020-08" db="EMBL/GenBank/DDBJ databases">
        <title>Genemic of Streptomyces polyaspartic.</title>
        <authorList>
            <person name="Liu W."/>
        </authorList>
    </citation>
    <scope>NUCLEOTIDE SEQUENCE [LARGE SCALE GENOMIC DNA]</scope>
    <source>
        <strain evidence="5 6">TRM66268-LWL</strain>
    </source>
</reference>
<dbReference type="RefSeq" id="WP_187813207.1">
    <property type="nucleotide sequence ID" value="NZ_JACTVJ010000005.1"/>
</dbReference>
<comment type="caution">
    <text evidence="5">The sequence shown here is derived from an EMBL/GenBank/DDBJ whole genome shotgun (WGS) entry which is preliminary data.</text>
</comment>
<feature type="domain" description="HTH hxlR-type" evidence="4">
    <location>
        <begin position="14"/>
        <end position="113"/>
    </location>
</feature>
<keyword evidence="3" id="KW-0804">Transcription</keyword>
<evidence type="ECO:0000256" key="2">
    <source>
        <dbReference type="ARBA" id="ARBA00023125"/>
    </source>
</evidence>
<dbReference type="PANTHER" id="PTHR33204:SF39">
    <property type="entry name" value="TRANSCRIPTIONAL REGULATORY PROTEIN"/>
    <property type="match status" value="1"/>
</dbReference>
<dbReference type="InterPro" id="IPR002577">
    <property type="entry name" value="HTH_HxlR"/>
</dbReference>
<evidence type="ECO:0000256" key="3">
    <source>
        <dbReference type="ARBA" id="ARBA00023163"/>
    </source>
</evidence>
<proteinExistence type="predicted"/>
<sequence length="132" mass="15072">MNRIEPLSADMFDADCAHRMPFRIGDKWSAMIMRCLEAGPRRFTELKVPLHRVSPKVLTETLRAMERDGWVTRTVYDENPPRVEYALTALGRSLLDPMDHLCAWTRAHREEILGAREEPAGTPSVLRGARGE</sequence>
<dbReference type="EMBL" id="JACTVJ010000005">
    <property type="protein sequence ID" value="MBC9712708.1"/>
    <property type="molecule type" value="Genomic_DNA"/>
</dbReference>
<dbReference type="PANTHER" id="PTHR33204">
    <property type="entry name" value="TRANSCRIPTIONAL REGULATOR, MARR FAMILY"/>
    <property type="match status" value="1"/>
</dbReference>
<keyword evidence="1" id="KW-0805">Transcription regulation</keyword>